<feature type="signal peptide" evidence="1">
    <location>
        <begin position="1"/>
        <end position="19"/>
    </location>
</feature>
<gene>
    <name evidence="2" type="ORF">OBBRIDRAFT_625064</name>
</gene>
<evidence type="ECO:0000313" key="2">
    <source>
        <dbReference type="EMBL" id="OCH90135.1"/>
    </source>
</evidence>
<evidence type="ECO:0000313" key="3">
    <source>
        <dbReference type="Proteomes" id="UP000250043"/>
    </source>
</evidence>
<dbReference type="AlphaFoldDB" id="A0A8E2B2M5"/>
<sequence>MMHLVHCFGFSSMLWTYQALLSTNSTQQDTASFELGFSQSCRFRTTTCPTVDLLRSLVYRDIRPGGCKISAL</sequence>
<protein>
    <recommendedName>
        <fullName evidence="4">Secreted protein</fullName>
    </recommendedName>
</protein>
<accession>A0A8E2B2M5</accession>
<proteinExistence type="predicted"/>
<reference evidence="2 3" key="1">
    <citation type="submission" date="2016-07" db="EMBL/GenBank/DDBJ databases">
        <title>Draft genome of the white-rot fungus Obba rivulosa 3A-2.</title>
        <authorList>
            <consortium name="DOE Joint Genome Institute"/>
            <person name="Miettinen O."/>
            <person name="Riley R."/>
            <person name="Acob R."/>
            <person name="Barry K."/>
            <person name="Cullen D."/>
            <person name="De Vries R."/>
            <person name="Hainaut M."/>
            <person name="Hatakka A."/>
            <person name="Henrissat B."/>
            <person name="Hilden K."/>
            <person name="Kuo R."/>
            <person name="Labutti K."/>
            <person name="Lipzen A."/>
            <person name="Makela M.R."/>
            <person name="Sandor L."/>
            <person name="Spatafora J.W."/>
            <person name="Grigoriev I.V."/>
            <person name="Hibbett D.S."/>
        </authorList>
    </citation>
    <scope>NUCLEOTIDE SEQUENCE [LARGE SCALE GENOMIC DNA]</scope>
    <source>
        <strain evidence="2 3">3A-2</strain>
    </source>
</reference>
<feature type="chain" id="PRO_5034166551" description="Secreted protein" evidence="1">
    <location>
        <begin position="20"/>
        <end position="72"/>
    </location>
</feature>
<dbReference type="Proteomes" id="UP000250043">
    <property type="component" value="Unassembled WGS sequence"/>
</dbReference>
<keyword evidence="3" id="KW-1185">Reference proteome</keyword>
<name>A0A8E2B2M5_9APHY</name>
<evidence type="ECO:0000256" key="1">
    <source>
        <dbReference type="SAM" id="SignalP"/>
    </source>
</evidence>
<dbReference type="EMBL" id="KV722411">
    <property type="protein sequence ID" value="OCH90135.1"/>
    <property type="molecule type" value="Genomic_DNA"/>
</dbReference>
<organism evidence="2 3">
    <name type="scientific">Obba rivulosa</name>
    <dbReference type="NCBI Taxonomy" id="1052685"/>
    <lineage>
        <taxon>Eukaryota</taxon>
        <taxon>Fungi</taxon>
        <taxon>Dikarya</taxon>
        <taxon>Basidiomycota</taxon>
        <taxon>Agaricomycotina</taxon>
        <taxon>Agaricomycetes</taxon>
        <taxon>Polyporales</taxon>
        <taxon>Gelatoporiaceae</taxon>
        <taxon>Obba</taxon>
    </lineage>
</organism>
<keyword evidence="1" id="KW-0732">Signal</keyword>
<evidence type="ECO:0008006" key="4">
    <source>
        <dbReference type="Google" id="ProtNLM"/>
    </source>
</evidence>